<evidence type="ECO:0000256" key="2">
    <source>
        <dbReference type="ARBA" id="ARBA00004696"/>
    </source>
</evidence>
<gene>
    <name evidence="10" type="primary">trpC</name>
    <name evidence="10" type="ORF">IAD06_09845</name>
</gene>
<sequence length="260" mass="29471">MKDILEEIIACKQKEIENLRQIVKEDILCDNCLAQRPRRSMRKALVSVPYGIIAEFKRKSPSKGWIKKEGRSDIIPPDYEKNGASALSILTDTPFFGGSLHDIATARPLTKRPILRKDFIIDEYQLYQTRIIGADAVLLIAAALTPKKCRALAAKAHELELEVLLEIHREEELDYINENIDMIGINNRNLGSFHTDVENSFRLIGKLPREMVKVSESGISDPEKIKALHDVGFDGFLIGETFMKTENPGDTLQQFIRKLI</sequence>
<dbReference type="InterPro" id="IPR045186">
    <property type="entry name" value="Indole-3-glycerol_P_synth"/>
</dbReference>
<keyword evidence="7" id="KW-0057">Aromatic amino acid biosynthesis</keyword>
<dbReference type="PANTHER" id="PTHR22854:SF2">
    <property type="entry name" value="INDOLE-3-GLYCEROL-PHOSPHATE SYNTHASE"/>
    <property type="match status" value="1"/>
</dbReference>
<evidence type="ECO:0000256" key="7">
    <source>
        <dbReference type="ARBA" id="ARBA00023141"/>
    </source>
</evidence>
<evidence type="ECO:0000256" key="6">
    <source>
        <dbReference type="ARBA" id="ARBA00022822"/>
    </source>
</evidence>
<keyword evidence="8 10" id="KW-0456">Lyase</keyword>
<dbReference type="FunFam" id="3.20.20.70:FF:000024">
    <property type="entry name" value="Indole-3-glycerol phosphate synthase"/>
    <property type="match status" value="1"/>
</dbReference>
<dbReference type="SUPFAM" id="SSF51366">
    <property type="entry name" value="Ribulose-phoshate binding barrel"/>
    <property type="match status" value="1"/>
</dbReference>
<dbReference type="InterPro" id="IPR011060">
    <property type="entry name" value="RibuloseP-bd_barrel"/>
</dbReference>
<dbReference type="Proteomes" id="UP000886722">
    <property type="component" value="Unassembled WGS sequence"/>
</dbReference>
<keyword evidence="6" id="KW-0822">Tryptophan biosynthesis</keyword>
<dbReference type="NCBIfam" id="NF001377">
    <property type="entry name" value="PRK00278.2-4"/>
    <property type="match status" value="1"/>
</dbReference>
<proteinExistence type="predicted"/>
<comment type="caution">
    <text evidence="10">The sequence shown here is derived from an EMBL/GenBank/DDBJ whole genome shotgun (WGS) entry which is preliminary data.</text>
</comment>
<dbReference type="PROSITE" id="PS00614">
    <property type="entry name" value="IGPS"/>
    <property type="match status" value="1"/>
</dbReference>
<dbReference type="InterPro" id="IPR001468">
    <property type="entry name" value="Indole-3-GlycerolPSynthase_CS"/>
</dbReference>
<reference evidence="10" key="1">
    <citation type="submission" date="2020-10" db="EMBL/GenBank/DDBJ databases">
        <authorList>
            <person name="Gilroy R."/>
        </authorList>
    </citation>
    <scope>NUCLEOTIDE SEQUENCE</scope>
    <source>
        <strain evidence="10">21143</strain>
    </source>
</reference>
<accession>A0A9D1KFC4</accession>
<dbReference type="EMBL" id="DVKT01000072">
    <property type="protein sequence ID" value="HIT40317.1"/>
    <property type="molecule type" value="Genomic_DNA"/>
</dbReference>
<reference evidence="10" key="2">
    <citation type="journal article" date="2021" name="PeerJ">
        <title>Extensive microbial diversity within the chicken gut microbiome revealed by metagenomics and culture.</title>
        <authorList>
            <person name="Gilroy R."/>
            <person name="Ravi A."/>
            <person name="Getino M."/>
            <person name="Pursley I."/>
            <person name="Horton D.L."/>
            <person name="Alikhan N.F."/>
            <person name="Baker D."/>
            <person name="Gharbi K."/>
            <person name="Hall N."/>
            <person name="Watson M."/>
            <person name="Adriaenssens E.M."/>
            <person name="Foster-Nyarko E."/>
            <person name="Jarju S."/>
            <person name="Secka A."/>
            <person name="Antonio M."/>
            <person name="Oren A."/>
            <person name="Chaudhuri R.R."/>
            <person name="La Ragione R."/>
            <person name="Hildebrand F."/>
            <person name="Pallen M.J."/>
        </authorList>
    </citation>
    <scope>NUCLEOTIDE SEQUENCE</scope>
    <source>
        <strain evidence="10">21143</strain>
    </source>
</reference>
<dbReference type="GO" id="GO:0004425">
    <property type="term" value="F:indole-3-glycerol-phosphate synthase activity"/>
    <property type="evidence" value="ECO:0007669"/>
    <property type="project" value="UniProtKB-EC"/>
</dbReference>
<dbReference type="CDD" id="cd00331">
    <property type="entry name" value="IGPS"/>
    <property type="match status" value="1"/>
</dbReference>
<dbReference type="InterPro" id="IPR013798">
    <property type="entry name" value="Indole-3-glycerol_P_synth_dom"/>
</dbReference>
<protein>
    <recommendedName>
        <fullName evidence="3">indole-3-glycerol-phosphate synthase</fullName>
        <ecNumber evidence="3">4.1.1.48</ecNumber>
    </recommendedName>
</protein>
<comment type="pathway">
    <text evidence="2">Amino-acid biosynthesis; L-tryptophan biosynthesis; L-tryptophan from chorismate: step 4/5.</text>
</comment>
<feature type="domain" description="Indole-3-glycerol phosphate synthase" evidence="9">
    <location>
        <begin position="5"/>
        <end position="253"/>
    </location>
</feature>
<evidence type="ECO:0000313" key="10">
    <source>
        <dbReference type="EMBL" id="HIT40317.1"/>
    </source>
</evidence>
<dbReference type="GO" id="GO:0000162">
    <property type="term" value="P:L-tryptophan biosynthetic process"/>
    <property type="evidence" value="ECO:0007669"/>
    <property type="project" value="UniProtKB-KW"/>
</dbReference>
<comment type="catalytic activity">
    <reaction evidence="1">
        <text>1-(2-carboxyphenylamino)-1-deoxy-D-ribulose 5-phosphate + H(+) = (1S,2R)-1-C-(indol-3-yl)glycerol 3-phosphate + CO2 + H2O</text>
        <dbReference type="Rhea" id="RHEA:23476"/>
        <dbReference type="ChEBI" id="CHEBI:15377"/>
        <dbReference type="ChEBI" id="CHEBI:15378"/>
        <dbReference type="ChEBI" id="CHEBI:16526"/>
        <dbReference type="ChEBI" id="CHEBI:58613"/>
        <dbReference type="ChEBI" id="CHEBI:58866"/>
        <dbReference type="EC" id="4.1.1.48"/>
    </reaction>
</comment>
<evidence type="ECO:0000256" key="1">
    <source>
        <dbReference type="ARBA" id="ARBA00001633"/>
    </source>
</evidence>
<dbReference type="Gene3D" id="3.20.20.70">
    <property type="entry name" value="Aldolase class I"/>
    <property type="match status" value="1"/>
</dbReference>
<evidence type="ECO:0000256" key="3">
    <source>
        <dbReference type="ARBA" id="ARBA00012362"/>
    </source>
</evidence>
<evidence type="ECO:0000256" key="4">
    <source>
        <dbReference type="ARBA" id="ARBA00022605"/>
    </source>
</evidence>
<evidence type="ECO:0000256" key="5">
    <source>
        <dbReference type="ARBA" id="ARBA00022793"/>
    </source>
</evidence>
<keyword evidence="5" id="KW-0210">Decarboxylase</keyword>
<dbReference type="GO" id="GO:0004640">
    <property type="term" value="F:phosphoribosylanthranilate isomerase activity"/>
    <property type="evidence" value="ECO:0007669"/>
    <property type="project" value="TreeGrafter"/>
</dbReference>
<evidence type="ECO:0000259" key="9">
    <source>
        <dbReference type="Pfam" id="PF00218"/>
    </source>
</evidence>
<dbReference type="EC" id="4.1.1.48" evidence="3"/>
<dbReference type="InterPro" id="IPR013785">
    <property type="entry name" value="Aldolase_TIM"/>
</dbReference>
<organism evidence="10 11">
    <name type="scientific">Candidatus Caccoplasma intestinavium</name>
    <dbReference type="NCBI Taxonomy" id="2840716"/>
    <lineage>
        <taxon>Bacteria</taxon>
        <taxon>Pseudomonadati</taxon>
        <taxon>Bacteroidota</taxon>
        <taxon>Bacteroidia</taxon>
        <taxon>Bacteroidales</taxon>
        <taxon>Bacteroidaceae</taxon>
        <taxon>Bacteroidaceae incertae sedis</taxon>
        <taxon>Candidatus Caccoplasma</taxon>
    </lineage>
</organism>
<keyword evidence="4" id="KW-0028">Amino-acid biosynthesis</keyword>
<evidence type="ECO:0000256" key="8">
    <source>
        <dbReference type="ARBA" id="ARBA00023239"/>
    </source>
</evidence>
<name>A0A9D1KFC4_9BACT</name>
<dbReference type="AlphaFoldDB" id="A0A9D1KFC4"/>
<dbReference type="PANTHER" id="PTHR22854">
    <property type="entry name" value="TRYPTOPHAN BIOSYNTHESIS PROTEIN"/>
    <property type="match status" value="1"/>
</dbReference>
<evidence type="ECO:0000313" key="11">
    <source>
        <dbReference type="Proteomes" id="UP000886722"/>
    </source>
</evidence>
<dbReference type="Pfam" id="PF00218">
    <property type="entry name" value="IGPS"/>
    <property type="match status" value="1"/>
</dbReference>